<keyword evidence="1" id="KW-0812">Transmembrane</keyword>
<organism evidence="2 3">
    <name type="scientific">Endozoicomonas montiporae</name>
    <dbReference type="NCBI Taxonomy" id="1027273"/>
    <lineage>
        <taxon>Bacteria</taxon>
        <taxon>Pseudomonadati</taxon>
        <taxon>Pseudomonadota</taxon>
        <taxon>Gammaproteobacteria</taxon>
        <taxon>Oceanospirillales</taxon>
        <taxon>Endozoicomonadaceae</taxon>
        <taxon>Endozoicomonas</taxon>
    </lineage>
</organism>
<dbReference type="eggNOG" id="COG2978">
    <property type="taxonomic scope" value="Bacteria"/>
</dbReference>
<sequence>MSQQVPPLSTAQDRPTLMDRFLNGVERAGNKLPDPSLMFLYGTLLVWVLSALLSTVSFDMIHPTTGEAIEVNNLLTGESLAAFLSSMVGNFTGFAPLGIVLVAMLGVGVSEQSGFINTGLKKMLAVTPKALLTPALVVVAILSHLAADAGYVLVIPLGGIIFHAAGRHPLAGVVAAFAGVSGGFAASFVPTPTDPLLQGFTQSAAQLFDPEYQVNPLCNWFFAAASSLLVTVVIWFVTERIVEPRLNSHMPIDDDVEPVEDMGSVSAVESRAFRMAGLSMLAGIGLLCAFVLPESSPMRSADGELTSLASPLMQSIVPLIFLIFVLPGVVYGLASGVFKKAKDIIDAMGKSMSGMGSYMVMAFFCAQFLAAFGQSNLGTVLALSGAEVLQAMNLPGQVTIVGMILLTAVVNLVIGSASAKWALMGPILIPMLMAVGISPELSQAAYRLGDSVSNIISPLMVFFPLIVVYCQRYIKSAGIGTLASLMMPYSLALTVIWTIFLLLYWATGLPLGIQGHYTYPPM</sequence>
<feature type="transmembrane region" description="Helical" evidence="1">
    <location>
        <begin position="130"/>
        <end position="158"/>
    </location>
</feature>
<name>A0A081N7G0_9GAMM</name>
<evidence type="ECO:0000313" key="3">
    <source>
        <dbReference type="Proteomes" id="UP000028006"/>
    </source>
</evidence>
<feature type="transmembrane region" description="Helical" evidence="1">
    <location>
        <begin position="421"/>
        <end position="439"/>
    </location>
</feature>
<dbReference type="RefSeq" id="WP_034874228.1">
    <property type="nucleotide sequence ID" value="NZ_JOKG01000002.1"/>
</dbReference>
<feature type="transmembrane region" description="Helical" evidence="1">
    <location>
        <begin position="355"/>
        <end position="374"/>
    </location>
</feature>
<feature type="transmembrane region" description="Helical" evidence="1">
    <location>
        <begin position="39"/>
        <end position="61"/>
    </location>
</feature>
<keyword evidence="1" id="KW-1133">Transmembrane helix</keyword>
<keyword evidence="3" id="KW-1185">Reference proteome</keyword>
<dbReference type="EMBL" id="JOKG01000002">
    <property type="protein sequence ID" value="KEQ14383.1"/>
    <property type="molecule type" value="Genomic_DNA"/>
</dbReference>
<gene>
    <name evidence="2" type="ORF">GZ77_08355</name>
</gene>
<reference evidence="2 3" key="1">
    <citation type="submission" date="2014-06" db="EMBL/GenBank/DDBJ databases">
        <title>Whole Genome Sequences of Three Symbiotic Endozoicomonas Bacteria.</title>
        <authorList>
            <person name="Neave M.J."/>
            <person name="Apprill A."/>
            <person name="Voolstra C.R."/>
        </authorList>
    </citation>
    <scope>NUCLEOTIDE SEQUENCE [LARGE SCALE GENOMIC DNA]</scope>
    <source>
        <strain evidence="2 3">LMG 24815</strain>
    </source>
</reference>
<feature type="transmembrane region" description="Helical" evidence="1">
    <location>
        <begin position="451"/>
        <end position="470"/>
    </location>
</feature>
<proteinExistence type="predicted"/>
<feature type="transmembrane region" description="Helical" evidence="1">
    <location>
        <begin position="482"/>
        <end position="506"/>
    </location>
</feature>
<keyword evidence="1" id="KW-0472">Membrane</keyword>
<feature type="transmembrane region" description="Helical" evidence="1">
    <location>
        <begin position="220"/>
        <end position="238"/>
    </location>
</feature>
<accession>A0A081N7G0</accession>
<dbReference type="AlphaFoldDB" id="A0A081N7G0"/>
<dbReference type="PANTHER" id="PTHR30282">
    <property type="entry name" value="P-AMINOBENZOYL GLUTAMATE TRANSPORTER"/>
    <property type="match status" value="1"/>
</dbReference>
<evidence type="ECO:0000256" key="1">
    <source>
        <dbReference type="SAM" id="Phobius"/>
    </source>
</evidence>
<dbReference type="Pfam" id="PF03806">
    <property type="entry name" value="ABG_transport"/>
    <property type="match status" value="1"/>
</dbReference>
<evidence type="ECO:0000313" key="2">
    <source>
        <dbReference type="EMBL" id="KEQ14383.1"/>
    </source>
</evidence>
<feature type="transmembrane region" description="Helical" evidence="1">
    <location>
        <begin position="272"/>
        <end position="292"/>
    </location>
</feature>
<dbReference type="GO" id="GO:0015558">
    <property type="term" value="F:secondary active p-aminobenzoyl-glutamate transmembrane transporter activity"/>
    <property type="evidence" value="ECO:0007669"/>
    <property type="project" value="InterPro"/>
</dbReference>
<feature type="transmembrane region" description="Helical" evidence="1">
    <location>
        <begin position="394"/>
        <end position="414"/>
    </location>
</feature>
<comment type="caution">
    <text evidence="2">The sequence shown here is derived from an EMBL/GenBank/DDBJ whole genome shotgun (WGS) entry which is preliminary data.</text>
</comment>
<protein>
    <submittedName>
        <fullName evidence="2">Aminobenzoyl-glutamate transporter</fullName>
    </submittedName>
</protein>
<feature type="transmembrane region" description="Helical" evidence="1">
    <location>
        <begin position="82"/>
        <end position="110"/>
    </location>
</feature>
<feature type="transmembrane region" description="Helical" evidence="1">
    <location>
        <begin position="170"/>
        <end position="189"/>
    </location>
</feature>
<dbReference type="InterPro" id="IPR004697">
    <property type="entry name" value="AbgT"/>
</dbReference>
<dbReference type="Proteomes" id="UP000028006">
    <property type="component" value="Unassembled WGS sequence"/>
</dbReference>
<dbReference type="PANTHER" id="PTHR30282:SF1">
    <property type="entry name" value="ABGT FAMILY TRANSPORTER"/>
    <property type="match status" value="1"/>
</dbReference>
<feature type="transmembrane region" description="Helical" evidence="1">
    <location>
        <begin position="312"/>
        <end position="334"/>
    </location>
</feature>
<dbReference type="GO" id="GO:1902604">
    <property type="term" value="P:p-aminobenzoyl-glutamate transmembrane transport"/>
    <property type="evidence" value="ECO:0007669"/>
    <property type="project" value="InterPro"/>
</dbReference>